<reference evidence="1" key="1">
    <citation type="submission" date="2019-03" db="EMBL/GenBank/DDBJ databases">
        <authorList>
            <person name="Mank J."/>
            <person name="Almeida P."/>
        </authorList>
    </citation>
    <scope>NUCLEOTIDE SEQUENCE</scope>
    <source>
        <strain evidence="1">78183</strain>
    </source>
</reference>
<name>A0A6N2MI70_SALVM</name>
<proteinExistence type="predicted"/>
<organism evidence="1">
    <name type="scientific">Salix viminalis</name>
    <name type="common">Common osier</name>
    <name type="synonym">Basket willow</name>
    <dbReference type="NCBI Taxonomy" id="40686"/>
    <lineage>
        <taxon>Eukaryota</taxon>
        <taxon>Viridiplantae</taxon>
        <taxon>Streptophyta</taxon>
        <taxon>Embryophyta</taxon>
        <taxon>Tracheophyta</taxon>
        <taxon>Spermatophyta</taxon>
        <taxon>Magnoliopsida</taxon>
        <taxon>eudicotyledons</taxon>
        <taxon>Gunneridae</taxon>
        <taxon>Pentapetalae</taxon>
        <taxon>rosids</taxon>
        <taxon>fabids</taxon>
        <taxon>Malpighiales</taxon>
        <taxon>Salicaceae</taxon>
        <taxon>Saliceae</taxon>
        <taxon>Salix</taxon>
    </lineage>
</organism>
<accession>A0A6N2MI70</accession>
<gene>
    <name evidence="1" type="ORF">SVIM_LOCUS374457</name>
</gene>
<evidence type="ECO:0000313" key="1">
    <source>
        <dbReference type="EMBL" id="VFU53882.1"/>
    </source>
</evidence>
<dbReference type="EMBL" id="CAADRP010001819">
    <property type="protein sequence ID" value="VFU53882.1"/>
    <property type="molecule type" value="Genomic_DNA"/>
</dbReference>
<protein>
    <submittedName>
        <fullName evidence="1">Uncharacterized protein</fullName>
    </submittedName>
</protein>
<dbReference type="AlphaFoldDB" id="A0A6N2MI70"/>
<sequence length="83" mass="9450">MDGNLSSLLNLDQFRHDCFSQHRDMKAMDPVELLGILPTFILANSAPGKYLAILVRSRDDSLLVPDSLIFFELKIDTNILLFR</sequence>